<dbReference type="RefSeq" id="WP_104542764.1">
    <property type="nucleotide sequence ID" value="NZ_JBJGBS010000014.1"/>
</dbReference>
<dbReference type="OrthoDB" id="6064510at2"/>
<evidence type="ECO:0008006" key="5">
    <source>
        <dbReference type="Google" id="ProtNLM"/>
    </source>
</evidence>
<evidence type="ECO:0000313" key="2">
    <source>
        <dbReference type="EMBL" id="PPU60779.1"/>
    </source>
</evidence>
<evidence type="ECO:0000313" key="3">
    <source>
        <dbReference type="Proteomes" id="UP000237872"/>
    </source>
</evidence>
<proteinExistence type="predicted"/>
<evidence type="ECO:0000313" key="4">
    <source>
        <dbReference type="Proteomes" id="UP001637990"/>
    </source>
</evidence>
<keyword evidence="4" id="KW-1185">Reference proteome</keyword>
<gene>
    <name evidence="1" type="ORF">ACI6Q5_05495</name>
    <name evidence="2" type="ORF">XcodCFBP4690_17005</name>
</gene>
<comment type="caution">
    <text evidence="2">The sequence shown here is derived from an EMBL/GenBank/DDBJ whole genome shotgun (WGS) entry which is preliminary data.</text>
</comment>
<name>A0A2S7CGU5_9XANT</name>
<sequence length="626" mass="70762">MTRQRTNVGILQGQMLDRGVYNVDEFEAWLSERGWAWRQLERGDYGVTLDEALVLYTFEDPLRWAETFLFEPDSGEPYRFWDYQRPSVQAWMQDVVHQDGAECGKTREIIALVAWAGCTAVGGRVANPSSLVAAPQQTHLDEIILALEEQFGVADGAGQKTLIQHFWLKPKKTPHTMHRFYAPNPVRPDRPSIARTYYRPGGHDGEAFRGVHVSALALFDEAAKVKNKTIFSEFWRALKPGCRSRVYSVPDGDRGSEYFRLTQQAIEGLPVGKPGNRLFRWQQTMKPAPFWSAEREADMIRRFNGRNTPGYQRNVLGEHGQAENPVWPWGILLPNVVDRSDYRVIKLHADHEADSLSVEVARVELTMQQGRKVGSYATLYDDVRPLRPLLKGRDAERRAAMLEILRPYIAGASMGVFWAGADLGERNDPTEIILSEEVGTELRDLVRIRAIGFPYHLQEELIAALDSLFRHLPFWGADLGSAGTTVVKDLISVDRFAECNFEDRLVGFHFQQSVDCMGEDGEALQDEDKRTGEMVTLTAPAKHWATQCITARLQAGGYAMPYDQDALNAMSTQTARAGAKWPIYSKQDDHIPDARRQQMLRRLRSLQDDGFGVDVFACSTIERTAA</sequence>
<protein>
    <recommendedName>
        <fullName evidence="5">Terminase</fullName>
    </recommendedName>
</protein>
<reference evidence="2 3" key="1">
    <citation type="submission" date="2016-08" db="EMBL/GenBank/DDBJ databases">
        <authorList>
            <person name="Seilhamer J.J."/>
        </authorList>
    </citation>
    <scope>NUCLEOTIDE SEQUENCE [LARGE SCALE GENOMIC DNA]</scope>
    <source>
        <strain evidence="2 3">CFBP4690</strain>
    </source>
</reference>
<evidence type="ECO:0000313" key="1">
    <source>
        <dbReference type="EMBL" id="MFO3704437.1"/>
    </source>
</evidence>
<dbReference type="Proteomes" id="UP000237872">
    <property type="component" value="Unassembled WGS sequence"/>
</dbReference>
<organism evidence="2 3">
    <name type="scientific">Xanthomonas codiaei</name>
    <dbReference type="NCBI Taxonomy" id="56463"/>
    <lineage>
        <taxon>Bacteria</taxon>
        <taxon>Pseudomonadati</taxon>
        <taxon>Pseudomonadota</taxon>
        <taxon>Gammaproteobacteria</taxon>
        <taxon>Lysobacterales</taxon>
        <taxon>Lysobacteraceae</taxon>
        <taxon>Xanthomonas</taxon>
    </lineage>
</organism>
<dbReference type="EMBL" id="MDEC01000027">
    <property type="protein sequence ID" value="PPU60779.1"/>
    <property type="molecule type" value="Genomic_DNA"/>
</dbReference>
<dbReference type="AlphaFoldDB" id="A0A2S7CGU5"/>
<dbReference type="EMBL" id="JBJGBS010000014">
    <property type="protein sequence ID" value="MFO3704437.1"/>
    <property type="molecule type" value="Genomic_DNA"/>
</dbReference>
<reference evidence="1 4" key="2">
    <citation type="submission" date="2024-11" db="EMBL/GenBank/DDBJ databases">
        <title>Genome sequencing of Xanthomonas codiaei.</title>
        <authorList>
            <person name="Studholme D.J."/>
        </authorList>
    </citation>
    <scope>NUCLEOTIDE SEQUENCE [LARGE SCALE GENOMIC DNA]</scope>
    <source>
        <strain evidence="1 4">NCPPB 4350</strain>
    </source>
</reference>
<accession>A0A2S7CGU5</accession>
<dbReference type="Proteomes" id="UP001637990">
    <property type="component" value="Unassembled WGS sequence"/>
</dbReference>